<keyword evidence="7" id="KW-1185">Reference proteome</keyword>
<comment type="subcellular location">
    <subcellularLocation>
        <location evidence="1">Nucleus</location>
    </subcellularLocation>
</comment>
<feature type="domain" description="BRX" evidence="5">
    <location>
        <begin position="151"/>
        <end position="206"/>
    </location>
</feature>
<name>A0A7I8LMS5_SPIIN</name>
<comment type="similarity">
    <text evidence="2">Belongs to the BRX family.</text>
</comment>
<dbReference type="AlphaFoldDB" id="A0A7I8LMS5"/>
<dbReference type="Pfam" id="PF08381">
    <property type="entry name" value="BRX"/>
    <property type="match status" value="2"/>
</dbReference>
<dbReference type="InterPro" id="IPR013591">
    <property type="entry name" value="Brevis_radix_dom"/>
</dbReference>
<evidence type="ECO:0000259" key="5">
    <source>
        <dbReference type="PROSITE" id="PS51514"/>
    </source>
</evidence>
<sequence length="355" mass="39407">MLTCIACSKQLADAGEDEPARGIPRTKDTVKSLTSQIKEMMLKFSGAYRHSKPYGGGVATGGTCRKGGFSSGIFDSHPYGDFDAVSEAGEDLAGRHQYLRTGCSSSSTPGWDFASVNVASSNDRFAIGEDRSGNEDRLFEEVLVEDDGAAKEWVAQVEPGVHVTFLSIPGGGNDLKRIRFSREMFNKWQAQRWWGENYDRIMELYNVHRFSRNALPTSLRSDYDGDSSSVSRPTGEGPATPRPGMARKANGSSALLPVPDPTEHILHYNPNFPMAASGAPWKGEEAPLAHEVTGDPQETAEWVAQDQPGVYITIRQLPDGTRELRRVRFSREQFAEKNAKRWWELNQERIQAQYL</sequence>
<evidence type="ECO:0000256" key="3">
    <source>
        <dbReference type="ARBA" id="ARBA00023242"/>
    </source>
</evidence>
<dbReference type="Proteomes" id="UP000663760">
    <property type="component" value="Chromosome 18"/>
</dbReference>
<protein>
    <recommendedName>
        <fullName evidence="5">BRX domain-containing protein</fullName>
    </recommendedName>
</protein>
<dbReference type="OrthoDB" id="10250282at2759"/>
<dbReference type="InterPro" id="IPR027988">
    <property type="entry name" value="BRX_N"/>
</dbReference>
<evidence type="ECO:0000313" key="7">
    <source>
        <dbReference type="Proteomes" id="UP000663760"/>
    </source>
</evidence>
<proteinExistence type="inferred from homology"/>
<evidence type="ECO:0000313" key="6">
    <source>
        <dbReference type="EMBL" id="CAA7411120.1"/>
    </source>
</evidence>
<dbReference type="PANTHER" id="PTHR46058">
    <property type="entry name" value="PROTEIN BREVIS RADIX-LIKE 1"/>
    <property type="match status" value="1"/>
</dbReference>
<organism evidence="6 7">
    <name type="scientific">Spirodela intermedia</name>
    <name type="common">Intermediate duckweed</name>
    <dbReference type="NCBI Taxonomy" id="51605"/>
    <lineage>
        <taxon>Eukaryota</taxon>
        <taxon>Viridiplantae</taxon>
        <taxon>Streptophyta</taxon>
        <taxon>Embryophyta</taxon>
        <taxon>Tracheophyta</taxon>
        <taxon>Spermatophyta</taxon>
        <taxon>Magnoliopsida</taxon>
        <taxon>Liliopsida</taxon>
        <taxon>Araceae</taxon>
        <taxon>Lemnoideae</taxon>
        <taxon>Spirodela</taxon>
    </lineage>
</organism>
<dbReference type="EMBL" id="LR746281">
    <property type="protein sequence ID" value="CAA7411120.1"/>
    <property type="molecule type" value="Genomic_DNA"/>
</dbReference>
<feature type="region of interest" description="Disordered" evidence="4">
    <location>
        <begin position="217"/>
        <end position="260"/>
    </location>
</feature>
<gene>
    <name evidence="6" type="ORF">SI8410_18021798</name>
</gene>
<feature type="domain" description="BRX" evidence="5">
    <location>
        <begin position="300"/>
        <end position="355"/>
    </location>
</feature>
<evidence type="ECO:0000256" key="1">
    <source>
        <dbReference type="ARBA" id="ARBA00004123"/>
    </source>
</evidence>
<feature type="compositionally biased region" description="Polar residues" evidence="4">
    <location>
        <begin position="217"/>
        <end position="232"/>
    </location>
</feature>
<dbReference type="InterPro" id="IPR044532">
    <property type="entry name" value="BRX-like"/>
</dbReference>
<reference evidence="6" key="1">
    <citation type="submission" date="2020-02" db="EMBL/GenBank/DDBJ databases">
        <authorList>
            <person name="Scholz U."/>
            <person name="Mascher M."/>
            <person name="Fiebig A."/>
        </authorList>
    </citation>
    <scope>NUCLEOTIDE SEQUENCE</scope>
</reference>
<dbReference type="GO" id="GO:0005634">
    <property type="term" value="C:nucleus"/>
    <property type="evidence" value="ECO:0007669"/>
    <property type="project" value="UniProtKB-SubCell"/>
</dbReference>
<dbReference type="Pfam" id="PF13713">
    <property type="entry name" value="BRX_N"/>
    <property type="match status" value="1"/>
</dbReference>
<dbReference type="PANTHER" id="PTHR46058:SF26">
    <property type="entry name" value="PROTEIN BREVIS RADIX-LIKE 1"/>
    <property type="match status" value="1"/>
</dbReference>
<evidence type="ECO:0000256" key="2">
    <source>
        <dbReference type="ARBA" id="ARBA00009057"/>
    </source>
</evidence>
<dbReference type="PROSITE" id="PS51514">
    <property type="entry name" value="BRX"/>
    <property type="match status" value="2"/>
</dbReference>
<accession>A0A7I8LMS5</accession>
<keyword evidence="3" id="KW-0539">Nucleus</keyword>
<evidence type="ECO:0000256" key="4">
    <source>
        <dbReference type="SAM" id="MobiDB-lite"/>
    </source>
</evidence>